<reference evidence="1" key="3">
    <citation type="submission" date="2023-05" db="EMBL/GenBank/DDBJ databases">
        <authorList>
            <person name="Smith C.H."/>
        </authorList>
    </citation>
    <scope>NUCLEOTIDE SEQUENCE</scope>
    <source>
        <strain evidence="1">CHS0354</strain>
        <tissue evidence="1">Mantle</tissue>
    </source>
</reference>
<evidence type="ECO:0000313" key="2">
    <source>
        <dbReference type="Proteomes" id="UP001195483"/>
    </source>
</evidence>
<organism evidence="1 2">
    <name type="scientific">Potamilus streckersoni</name>
    <dbReference type="NCBI Taxonomy" id="2493646"/>
    <lineage>
        <taxon>Eukaryota</taxon>
        <taxon>Metazoa</taxon>
        <taxon>Spiralia</taxon>
        <taxon>Lophotrochozoa</taxon>
        <taxon>Mollusca</taxon>
        <taxon>Bivalvia</taxon>
        <taxon>Autobranchia</taxon>
        <taxon>Heteroconchia</taxon>
        <taxon>Palaeoheterodonta</taxon>
        <taxon>Unionida</taxon>
        <taxon>Unionoidea</taxon>
        <taxon>Unionidae</taxon>
        <taxon>Ambleminae</taxon>
        <taxon>Lampsilini</taxon>
        <taxon>Potamilus</taxon>
    </lineage>
</organism>
<protein>
    <submittedName>
        <fullName evidence="1">Uncharacterized protein</fullName>
    </submittedName>
</protein>
<dbReference type="Proteomes" id="UP001195483">
    <property type="component" value="Unassembled WGS sequence"/>
</dbReference>
<reference evidence="1" key="2">
    <citation type="journal article" date="2021" name="Genome Biol. Evol.">
        <title>Developing a high-quality reference genome for a parasitic bivalve with doubly uniparental inheritance (Bivalvia: Unionida).</title>
        <authorList>
            <person name="Smith C.H."/>
        </authorList>
    </citation>
    <scope>NUCLEOTIDE SEQUENCE</scope>
    <source>
        <strain evidence="1">CHS0354</strain>
        <tissue evidence="1">Mantle</tissue>
    </source>
</reference>
<gene>
    <name evidence="1" type="ORF">CHS0354_016617</name>
</gene>
<proteinExistence type="predicted"/>
<name>A0AAE0WEI0_9BIVA</name>
<evidence type="ECO:0000313" key="1">
    <source>
        <dbReference type="EMBL" id="KAK3610440.1"/>
    </source>
</evidence>
<reference evidence="1" key="1">
    <citation type="journal article" date="2021" name="Genome Biol. Evol.">
        <title>A High-Quality Reference Genome for a Parasitic Bivalve with Doubly Uniparental Inheritance (Bivalvia: Unionida).</title>
        <authorList>
            <person name="Smith C.H."/>
        </authorList>
    </citation>
    <scope>NUCLEOTIDE SEQUENCE</scope>
    <source>
        <strain evidence="1">CHS0354</strain>
    </source>
</reference>
<dbReference type="EMBL" id="JAEAOA010001024">
    <property type="protein sequence ID" value="KAK3610440.1"/>
    <property type="molecule type" value="Genomic_DNA"/>
</dbReference>
<comment type="caution">
    <text evidence="1">The sequence shown here is derived from an EMBL/GenBank/DDBJ whole genome shotgun (WGS) entry which is preliminary data.</text>
</comment>
<sequence length="107" mass="12196">MDGNLTVDNLIKMFLGNANFAGAVIACFLDNTVPGTAEERGITAWYRQKGSNYDEKTYLEGMEIYNPWLPKSIRSSRILKFIPFLPDPEITYTVNKEDGRKEETELL</sequence>
<accession>A0AAE0WEI0</accession>
<keyword evidence="2" id="KW-1185">Reference proteome</keyword>
<dbReference type="AlphaFoldDB" id="A0AAE0WEI0"/>